<evidence type="ECO:0000313" key="1">
    <source>
        <dbReference type="EMBL" id="KAJ2979484.1"/>
    </source>
</evidence>
<dbReference type="EMBL" id="JANJQO010000279">
    <property type="protein sequence ID" value="KAJ2979484.1"/>
    <property type="molecule type" value="Genomic_DNA"/>
</dbReference>
<protein>
    <submittedName>
        <fullName evidence="1">Uncharacterized protein</fullName>
    </submittedName>
</protein>
<evidence type="ECO:0000313" key="2">
    <source>
        <dbReference type="Proteomes" id="UP001143910"/>
    </source>
</evidence>
<organism evidence="1 2">
    <name type="scientific">Zarea fungicola</name>
    <dbReference type="NCBI Taxonomy" id="93591"/>
    <lineage>
        <taxon>Eukaryota</taxon>
        <taxon>Fungi</taxon>
        <taxon>Dikarya</taxon>
        <taxon>Ascomycota</taxon>
        <taxon>Pezizomycotina</taxon>
        <taxon>Sordariomycetes</taxon>
        <taxon>Hypocreomycetidae</taxon>
        <taxon>Hypocreales</taxon>
        <taxon>Cordycipitaceae</taxon>
        <taxon>Zarea</taxon>
    </lineage>
</organism>
<keyword evidence="2" id="KW-1185">Reference proteome</keyword>
<accession>A0ACC1NK77</accession>
<comment type="caution">
    <text evidence="1">The sequence shown here is derived from an EMBL/GenBank/DDBJ whole genome shotgun (WGS) entry which is preliminary data.</text>
</comment>
<gene>
    <name evidence="1" type="ORF">NQ176_g3223</name>
</gene>
<sequence length="250" mass="27811">MADDQVSHRTLTIILASVIPGVAVVTVCVVLCYKIQRRKARLFRRGITPIGEEEIQSWKVDKEDEKSSVLEQRTTHHRGNSASSAKPASIIIYNNTPPRRQSEDQQPPSPSYDLPMTPMLARAANARPGLTDDTVPGDDAFVLRPKRQTRLGKHPPVSGTTRHNRAWSTRSLSRGTSHELWYGVDQDNTPPRHSTETFTRSRSLYQASPDSTTYPSPAKPPRASFDDDMLLGGLSPRPPVHKYEIGRAIG</sequence>
<dbReference type="Proteomes" id="UP001143910">
    <property type="component" value="Unassembled WGS sequence"/>
</dbReference>
<name>A0ACC1NK77_9HYPO</name>
<proteinExistence type="predicted"/>
<reference evidence="1" key="1">
    <citation type="submission" date="2022-08" db="EMBL/GenBank/DDBJ databases">
        <title>Genome Sequence of Lecanicillium fungicola.</title>
        <authorList>
            <person name="Buettner E."/>
        </authorList>
    </citation>
    <scope>NUCLEOTIDE SEQUENCE</scope>
    <source>
        <strain evidence="1">Babe33</strain>
    </source>
</reference>